<protein>
    <submittedName>
        <fullName evidence="5">MmgE/PrpD family protein</fullName>
    </submittedName>
</protein>
<comment type="caution">
    <text evidence="5">The sequence shown here is derived from an EMBL/GenBank/DDBJ whole genome shotgun (WGS) entry which is preliminary data.</text>
</comment>
<organism evidence="5 6">
    <name type="scientific">Noviherbaspirillum pedocola</name>
    <dbReference type="NCBI Taxonomy" id="2801341"/>
    <lineage>
        <taxon>Bacteria</taxon>
        <taxon>Pseudomonadati</taxon>
        <taxon>Pseudomonadota</taxon>
        <taxon>Betaproteobacteria</taxon>
        <taxon>Burkholderiales</taxon>
        <taxon>Oxalobacteraceae</taxon>
        <taxon>Noviherbaspirillum</taxon>
    </lineage>
</organism>
<sequence length="492" mass="52695">MNDPKRRNFLKASAAGALAAAAPALPGVASAATDDKPAANVPAKAPGKVTQTLARYIVNARYEDLPANVRKEGTRTLLNWVGVAVGGSRHETVDRAVAALAPFSGPQQAGLFGRKERFDIMNAAFLNGVASHIFDFDDTHLKTIIHPAGPVASAILALSEYRPVSGKEFLNALVLGVETECRIGNAVYPNHYDVGWHITGTAGVFGSAAAAGKLLGLSEQQMVWALGLAASQPVGLRESFGSMNKSFNPGRAASNGLFAAILASKDYTSSDGMIEAKRGWANTISTKQDYREITEGLGQRYEAALNTYKPFACGIVIHPAIDAAIQLRNAEHLKADQIERIDLKVHPLVLELTGKKTPQQGLEGKFSVYHSVAVAIIEGAAGEKQYSDRAVRDPQVIALRDRVNAVVDPAIRPEQVDMTITLKDGRKLHKFIEHAVGSLEVPMTDAQLEAKFRDLAQGVLPDAQVRRLMDACWQVESLNSAAQIVKAGTLQA</sequence>
<dbReference type="Pfam" id="PF19305">
    <property type="entry name" value="MmgE_PrpD_C"/>
    <property type="match status" value="1"/>
</dbReference>
<gene>
    <name evidence="5" type="ORF">JJB74_18615</name>
</gene>
<evidence type="ECO:0000313" key="6">
    <source>
        <dbReference type="Proteomes" id="UP000622890"/>
    </source>
</evidence>
<dbReference type="NCBIfam" id="TIGR01409">
    <property type="entry name" value="TAT_signal_seq"/>
    <property type="match status" value="1"/>
</dbReference>
<evidence type="ECO:0000256" key="2">
    <source>
        <dbReference type="SAM" id="SignalP"/>
    </source>
</evidence>
<feature type="signal peptide" evidence="2">
    <location>
        <begin position="1"/>
        <end position="31"/>
    </location>
</feature>
<dbReference type="InterPro" id="IPR036148">
    <property type="entry name" value="MmgE/PrpD_sf"/>
</dbReference>
<name>A0A934T2E6_9BURK</name>
<evidence type="ECO:0000256" key="1">
    <source>
        <dbReference type="ARBA" id="ARBA00006174"/>
    </source>
</evidence>
<dbReference type="Pfam" id="PF03972">
    <property type="entry name" value="MmgE_PrpD_N"/>
    <property type="match status" value="1"/>
</dbReference>
<evidence type="ECO:0000259" key="3">
    <source>
        <dbReference type="Pfam" id="PF03972"/>
    </source>
</evidence>
<dbReference type="InterPro" id="IPR005656">
    <property type="entry name" value="MmgE_PrpD"/>
</dbReference>
<dbReference type="InterPro" id="IPR045337">
    <property type="entry name" value="MmgE_PrpD_C"/>
</dbReference>
<dbReference type="AlphaFoldDB" id="A0A934T2E6"/>
<comment type="similarity">
    <text evidence="1">Belongs to the PrpD family.</text>
</comment>
<dbReference type="InterPro" id="IPR006311">
    <property type="entry name" value="TAT_signal"/>
</dbReference>
<dbReference type="GO" id="GO:0016829">
    <property type="term" value="F:lyase activity"/>
    <property type="evidence" value="ECO:0007669"/>
    <property type="project" value="InterPro"/>
</dbReference>
<dbReference type="InterPro" id="IPR042188">
    <property type="entry name" value="MmgE/PrpD_sf_2"/>
</dbReference>
<evidence type="ECO:0000259" key="4">
    <source>
        <dbReference type="Pfam" id="PF19305"/>
    </source>
</evidence>
<dbReference type="Gene3D" id="3.30.1330.120">
    <property type="entry name" value="2-methylcitrate dehydratase PrpD"/>
    <property type="match status" value="1"/>
</dbReference>
<dbReference type="Gene3D" id="1.10.4100.10">
    <property type="entry name" value="2-methylcitrate dehydratase PrpD"/>
    <property type="match status" value="1"/>
</dbReference>
<dbReference type="PANTHER" id="PTHR16943:SF8">
    <property type="entry name" value="2-METHYLCITRATE DEHYDRATASE"/>
    <property type="match status" value="1"/>
</dbReference>
<keyword evidence="2" id="KW-0732">Signal</keyword>
<dbReference type="InterPro" id="IPR045336">
    <property type="entry name" value="MmgE_PrpD_N"/>
</dbReference>
<dbReference type="EMBL" id="JAEPBG010000008">
    <property type="protein sequence ID" value="MBK4736643.1"/>
    <property type="molecule type" value="Genomic_DNA"/>
</dbReference>
<feature type="chain" id="PRO_5037069358" evidence="2">
    <location>
        <begin position="32"/>
        <end position="492"/>
    </location>
</feature>
<dbReference type="InterPro" id="IPR042183">
    <property type="entry name" value="MmgE/PrpD_sf_1"/>
</dbReference>
<feature type="domain" description="MmgE/PrpD N-terminal" evidence="3">
    <location>
        <begin position="51"/>
        <end position="291"/>
    </location>
</feature>
<dbReference type="SUPFAM" id="SSF103378">
    <property type="entry name" value="2-methylcitrate dehydratase PrpD"/>
    <property type="match status" value="1"/>
</dbReference>
<dbReference type="PROSITE" id="PS51318">
    <property type="entry name" value="TAT"/>
    <property type="match status" value="1"/>
</dbReference>
<reference evidence="5" key="1">
    <citation type="submission" date="2021-01" db="EMBL/GenBank/DDBJ databases">
        <title>Genome sequence of strain Noviherbaspirillum sp. DKR-6.</title>
        <authorList>
            <person name="Chaudhary D.K."/>
        </authorList>
    </citation>
    <scope>NUCLEOTIDE SEQUENCE</scope>
    <source>
        <strain evidence="5">DKR-6</strain>
    </source>
</reference>
<dbReference type="PANTHER" id="PTHR16943">
    <property type="entry name" value="2-METHYLCITRATE DEHYDRATASE-RELATED"/>
    <property type="match status" value="1"/>
</dbReference>
<evidence type="ECO:0000313" key="5">
    <source>
        <dbReference type="EMBL" id="MBK4736643.1"/>
    </source>
</evidence>
<dbReference type="Proteomes" id="UP000622890">
    <property type="component" value="Unassembled WGS sequence"/>
</dbReference>
<proteinExistence type="inferred from homology"/>
<dbReference type="InterPro" id="IPR019546">
    <property type="entry name" value="TAT_signal_bac_arc"/>
</dbReference>
<dbReference type="RefSeq" id="WP_200594275.1">
    <property type="nucleotide sequence ID" value="NZ_JAEPBG010000008.1"/>
</dbReference>
<keyword evidence="6" id="KW-1185">Reference proteome</keyword>
<accession>A0A934T2E6</accession>
<feature type="domain" description="MmgE/PrpD C-terminal" evidence="4">
    <location>
        <begin position="311"/>
        <end position="474"/>
    </location>
</feature>
<dbReference type="Pfam" id="PF10518">
    <property type="entry name" value="TAT_signal"/>
    <property type="match status" value="1"/>
</dbReference>